<keyword evidence="1" id="KW-0472">Membrane</keyword>
<evidence type="ECO:0000256" key="1">
    <source>
        <dbReference type="SAM" id="Phobius"/>
    </source>
</evidence>
<dbReference type="AlphaFoldDB" id="A0A1I7WHB9"/>
<name>A0A1I7WHB9_HETBA</name>
<accession>A0A1I7WHB9</accession>
<keyword evidence="2" id="KW-1185">Reference proteome</keyword>
<reference evidence="3" key="1">
    <citation type="submission" date="2016-11" db="UniProtKB">
        <authorList>
            <consortium name="WormBaseParasite"/>
        </authorList>
    </citation>
    <scope>IDENTIFICATION</scope>
</reference>
<dbReference type="Proteomes" id="UP000095283">
    <property type="component" value="Unplaced"/>
</dbReference>
<evidence type="ECO:0000313" key="3">
    <source>
        <dbReference type="WBParaSite" id="Hba_04371"/>
    </source>
</evidence>
<evidence type="ECO:0000313" key="2">
    <source>
        <dbReference type="Proteomes" id="UP000095283"/>
    </source>
</evidence>
<keyword evidence="1" id="KW-1133">Transmembrane helix</keyword>
<feature type="transmembrane region" description="Helical" evidence="1">
    <location>
        <begin position="6"/>
        <end position="24"/>
    </location>
</feature>
<sequence length="29" mass="3382">MVWGTFSGMGLIYLLRTLIVVVFCHKHIF</sequence>
<organism evidence="2 3">
    <name type="scientific">Heterorhabditis bacteriophora</name>
    <name type="common">Entomopathogenic nematode worm</name>
    <dbReference type="NCBI Taxonomy" id="37862"/>
    <lineage>
        <taxon>Eukaryota</taxon>
        <taxon>Metazoa</taxon>
        <taxon>Ecdysozoa</taxon>
        <taxon>Nematoda</taxon>
        <taxon>Chromadorea</taxon>
        <taxon>Rhabditida</taxon>
        <taxon>Rhabditina</taxon>
        <taxon>Rhabditomorpha</taxon>
        <taxon>Strongyloidea</taxon>
        <taxon>Heterorhabditidae</taxon>
        <taxon>Heterorhabditis</taxon>
    </lineage>
</organism>
<dbReference type="WBParaSite" id="Hba_04371">
    <property type="protein sequence ID" value="Hba_04371"/>
    <property type="gene ID" value="Hba_04371"/>
</dbReference>
<proteinExistence type="predicted"/>
<keyword evidence="1" id="KW-0812">Transmembrane</keyword>
<protein>
    <submittedName>
        <fullName evidence="3">Uncharacterized protein</fullName>
    </submittedName>
</protein>